<proteinExistence type="predicted"/>
<dbReference type="Proteomes" id="UP000092993">
    <property type="component" value="Unassembled WGS sequence"/>
</dbReference>
<dbReference type="AlphaFoldDB" id="A0A1C7MSA0"/>
<sequence length="119" mass="13568">MPRKVLFKAPWLWDCFAMPSGERNRPLRIKKKLISKRWQSRKPTVTTEAQPGKKLSLEERLAKMTKGEAANIITRLKNGAQGRYEKKKAKGLKVAVSLAKEHKRRAREHVKVGPLAMGP</sequence>
<dbReference type="STRING" id="5627.A0A1C7MSA0"/>
<dbReference type="OrthoDB" id="270584at2759"/>
<dbReference type="EMBL" id="LUGG01000001">
    <property type="protein sequence ID" value="OBZ79733.1"/>
    <property type="molecule type" value="Genomic_DNA"/>
</dbReference>
<comment type="caution">
    <text evidence="2">The sequence shown here is derived from an EMBL/GenBank/DDBJ whole genome shotgun (WGS) entry which is preliminary data.</text>
</comment>
<accession>A0A1C7MSA0</accession>
<reference evidence="2 3" key="1">
    <citation type="submission" date="2016-03" db="EMBL/GenBank/DDBJ databases">
        <title>Whole genome sequencing of Grifola frondosa 9006-11.</title>
        <authorList>
            <person name="Min B."/>
            <person name="Park H."/>
            <person name="Kim J.-G."/>
            <person name="Cho H."/>
            <person name="Oh Y.-L."/>
            <person name="Kong W.-S."/>
            <person name="Choi I.-G."/>
        </authorList>
    </citation>
    <scope>NUCLEOTIDE SEQUENCE [LARGE SCALE GENOMIC DNA]</scope>
    <source>
        <strain evidence="2 3">9006-11</strain>
    </source>
</reference>
<feature type="region of interest" description="Disordered" evidence="1">
    <location>
        <begin position="100"/>
        <end position="119"/>
    </location>
</feature>
<evidence type="ECO:0000313" key="2">
    <source>
        <dbReference type="EMBL" id="OBZ79733.1"/>
    </source>
</evidence>
<evidence type="ECO:0000313" key="3">
    <source>
        <dbReference type="Proteomes" id="UP000092993"/>
    </source>
</evidence>
<protein>
    <submittedName>
        <fullName evidence="2">Uncharacterized protein</fullName>
    </submittedName>
</protein>
<keyword evidence="3" id="KW-1185">Reference proteome</keyword>
<gene>
    <name evidence="2" type="ORF">A0H81_01043</name>
</gene>
<organism evidence="2 3">
    <name type="scientific">Grifola frondosa</name>
    <name type="common">Maitake</name>
    <name type="synonym">Polyporus frondosus</name>
    <dbReference type="NCBI Taxonomy" id="5627"/>
    <lineage>
        <taxon>Eukaryota</taxon>
        <taxon>Fungi</taxon>
        <taxon>Dikarya</taxon>
        <taxon>Basidiomycota</taxon>
        <taxon>Agaricomycotina</taxon>
        <taxon>Agaricomycetes</taxon>
        <taxon>Polyporales</taxon>
        <taxon>Grifolaceae</taxon>
        <taxon>Grifola</taxon>
    </lineage>
</organism>
<name>A0A1C7MSA0_GRIFR</name>
<evidence type="ECO:0000256" key="1">
    <source>
        <dbReference type="SAM" id="MobiDB-lite"/>
    </source>
</evidence>